<reference evidence="1 2" key="1">
    <citation type="submission" date="2020-08" db="EMBL/GenBank/DDBJ databases">
        <title>Genomic Encyclopedia of Type Strains, Phase III (KMG-III): the genomes of soil and plant-associated and newly described type strains.</title>
        <authorList>
            <person name="Whitman W."/>
        </authorList>
    </citation>
    <scope>NUCLEOTIDE SEQUENCE [LARGE SCALE GENOMIC DNA]</scope>
    <source>
        <strain evidence="1 2">CECT 3273</strain>
    </source>
</reference>
<evidence type="ECO:0000313" key="2">
    <source>
        <dbReference type="Proteomes" id="UP000579523"/>
    </source>
</evidence>
<proteinExistence type="predicted"/>
<accession>A0A7W7PWY5</accession>
<sequence>MPSERGRSRWSTSLIIVCQVEEGMVSAAGFAVRSMARAHSALWNQSAGVPASMPSFCGCPGAG</sequence>
<dbReference type="RefSeq" id="WP_184828418.1">
    <property type="nucleotide sequence ID" value="NZ_BMTK01000030.1"/>
</dbReference>
<organism evidence="1 2">
    <name type="scientific">Streptomyces griseomycini</name>
    <dbReference type="NCBI Taxonomy" id="66895"/>
    <lineage>
        <taxon>Bacteria</taxon>
        <taxon>Bacillati</taxon>
        <taxon>Actinomycetota</taxon>
        <taxon>Actinomycetes</taxon>
        <taxon>Kitasatosporales</taxon>
        <taxon>Streptomycetaceae</taxon>
        <taxon>Streptomyces</taxon>
    </lineage>
</organism>
<evidence type="ECO:0000313" key="1">
    <source>
        <dbReference type="EMBL" id="MBB4902829.1"/>
    </source>
</evidence>
<dbReference type="EMBL" id="JACHJI010000019">
    <property type="protein sequence ID" value="MBB4902829.1"/>
    <property type="molecule type" value="Genomic_DNA"/>
</dbReference>
<keyword evidence="2" id="KW-1185">Reference proteome</keyword>
<dbReference type="AlphaFoldDB" id="A0A7W7PWY5"/>
<gene>
    <name evidence="1" type="ORF">FHS37_006926</name>
</gene>
<protein>
    <submittedName>
        <fullName evidence="1">Uncharacterized protein</fullName>
    </submittedName>
</protein>
<name>A0A7W7PWY5_9ACTN</name>
<dbReference type="Proteomes" id="UP000579523">
    <property type="component" value="Unassembled WGS sequence"/>
</dbReference>
<comment type="caution">
    <text evidence="1">The sequence shown here is derived from an EMBL/GenBank/DDBJ whole genome shotgun (WGS) entry which is preliminary data.</text>
</comment>